<organism evidence="2 3">
    <name type="scientific">Ficus carica</name>
    <name type="common">Common fig</name>
    <dbReference type="NCBI Taxonomy" id="3494"/>
    <lineage>
        <taxon>Eukaryota</taxon>
        <taxon>Viridiplantae</taxon>
        <taxon>Streptophyta</taxon>
        <taxon>Embryophyta</taxon>
        <taxon>Tracheophyta</taxon>
        <taxon>Spermatophyta</taxon>
        <taxon>Magnoliopsida</taxon>
        <taxon>eudicotyledons</taxon>
        <taxon>Gunneridae</taxon>
        <taxon>Pentapetalae</taxon>
        <taxon>rosids</taxon>
        <taxon>fabids</taxon>
        <taxon>Rosales</taxon>
        <taxon>Moraceae</taxon>
        <taxon>Ficeae</taxon>
        <taxon>Ficus</taxon>
    </lineage>
</organism>
<dbReference type="PANTHER" id="PTHR13108">
    <property type="entry name" value="CONDENSIN COMPLEX SUBUNIT 2"/>
    <property type="match status" value="1"/>
</dbReference>
<accession>A0AA88E9J9</accession>
<dbReference type="AlphaFoldDB" id="A0AA88E9J9"/>
<gene>
    <name evidence="2" type="ORF">TIFTF001_039659</name>
</gene>
<comment type="caution">
    <text evidence="2">The sequence shown here is derived from an EMBL/GenBank/DDBJ whole genome shotgun (WGS) entry which is preliminary data.</text>
</comment>
<protein>
    <recommendedName>
        <fullName evidence="4">Condensin complex subunit 2</fullName>
    </recommendedName>
</protein>
<evidence type="ECO:0000313" key="3">
    <source>
        <dbReference type="Proteomes" id="UP001187192"/>
    </source>
</evidence>
<evidence type="ECO:0000256" key="1">
    <source>
        <dbReference type="SAM" id="MobiDB-lite"/>
    </source>
</evidence>
<dbReference type="GO" id="GO:0000796">
    <property type="term" value="C:condensin complex"/>
    <property type="evidence" value="ECO:0007669"/>
    <property type="project" value="InterPro"/>
</dbReference>
<name>A0AA88E9J9_FICCA</name>
<keyword evidence="3" id="KW-1185">Reference proteome</keyword>
<proteinExistence type="predicted"/>
<dbReference type="PANTHER" id="PTHR13108:SF10">
    <property type="entry name" value="CONDENSIN COMPLEX SUBUNIT 2"/>
    <property type="match status" value="1"/>
</dbReference>
<evidence type="ECO:0008006" key="4">
    <source>
        <dbReference type="Google" id="ProtNLM"/>
    </source>
</evidence>
<dbReference type="GO" id="GO:0007076">
    <property type="term" value="P:mitotic chromosome condensation"/>
    <property type="evidence" value="ECO:0007669"/>
    <property type="project" value="InterPro"/>
</dbReference>
<dbReference type="GO" id="GO:0005737">
    <property type="term" value="C:cytoplasm"/>
    <property type="evidence" value="ECO:0007669"/>
    <property type="project" value="UniProtKB-SubCell"/>
</dbReference>
<feature type="region of interest" description="Disordered" evidence="1">
    <location>
        <begin position="78"/>
        <end position="99"/>
    </location>
</feature>
<dbReference type="GO" id="GO:0051301">
    <property type="term" value="P:cell division"/>
    <property type="evidence" value="ECO:0007669"/>
    <property type="project" value="UniProtKB-KW"/>
</dbReference>
<evidence type="ECO:0000313" key="2">
    <source>
        <dbReference type="EMBL" id="GMN70617.1"/>
    </source>
</evidence>
<dbReference type="Proteomes" id="UP001187192">
    <property type="component" value="Unassembled WGS sequence"/>
</dbReference>
<dbReference type="InterPro" id="IPR022816">
    <property type="entry name" value="Condensin_barren_su2"/>
</dbReference>
<dbReference type="GO" id="GO:0003682">
    <property type="term" value="F:chromatin binding"/>
    <property type="evidence" value="ECO:0007669"/>
    <property type="project" value="TreeGrafter"/>
</dbReference>
<dbReference type="EMBL" id="BTGU01001196">
    <property type="protein sequence ID" value="GMN70617.1"/>
    <property type="molecule type" value="Genomic_DNA"/>
</dbReference>
<sequence>MQKINQKNTWELKLIDHLSVIVNAESENKNETNFEKASCTLEASAKIYSLRIDSLHSESYKVLSGIFRVGLEDEQETFTDDDNVNGSKPRSLSKEESEKKVSPLATLESSFKALNVKKFDVDPLYHRISAQIDEGGAKGKNDISASIDLSFSEESIKKMVMNVSTEGEICPTLGEIICLFDEDNQHSRQAFNVGLFADSSFHDNEVYQDNPSENHGACSKKNALAGPDHWKYQTLKEDISTSESRTKLNSKRSKKKKETEADLEYTAFIGKEMTDILAPPRNPKSLLLSVNRSRCSNSLPEDCHYELENLDSEDQISFKHLLATFHVDSRQDAAPEDLSPHLLFVCLLHLATEHGLIVQDYPSLDDLSICLPSCENIRVL</sequence>
<dbReference type="Gramene" id="FCD_00023854-RA">
    <property type="protein sequence ID" value="FCD_00023854-RA:cds"/>
    <property type="gene ID" value="FCD_00023854"/>
</dbReference>
<dbReference type="Pfam" id="PF05786">
    <property type="entry name" value="Cnd2"/>
    <property type="match status" value="1"/>
</dbReference>
<reference evidence="2" key="1">
    <citation type="submission" date="2023-07" db="EMBL/GenBank/DDBJ databases">
        <title>draft genome sequence of fig (Ficus carica).</title>
        <authorList>
            <person name="Takahashi T."/>
            <person name="Nishimura K."/>
        </authorList>
    </citation>
    <scope>NUCLEOTIDE SEQUENCE</scope>
</reference>